<keyword evidence="2" id="KW-1185">Reference proteome</keyword>
<evidence type="ECO:0000313" key="1">
    <source>
        <dbReference type="EMBL" id="MBB4925627.1"/>
    </source>
</evidence>
<dbReference type="EMBL" id="JACHJV010000001">
    <property type="protein sequence ID" value="MBB4925627.1"/>
    <property type="molecule type" value="Genomic_DNA"/>
</dbReference>
<comment type="caution">
    <text evidence="1">The sequence shown here is derived from an EMBL/GenBank/DDBJ whole genome shotgun (WGS) entry which is preliminary data.</text>
</comment>
<reference evidence="1 2" key="1">
    <citation type="submission" date="2020-08" db="EMBL/GenBank/DDBJ databases">
        <title>Sequencing the genomes of 1000 actinobacteria strains.</title>
        <authorList>
            <person name="Klenk H.-P."/>
        </authorList>
    </citation>
    <scope>NUCLEOTIDE SEQUENCE [LARGE SCALE GENOMIC DNA]</scope>
    <source>
        <strain evidence="1 2">DSM 41654</strain>
    </source>
</reference>
<proteinExistence type="predicted"/>
<name>A0A7W7R555_KITKI</name>
<sequence length="49" mass="5421">MRWVSPAPPRTGCSSWPLAGFVEQSTPQTFFGNPRSQRAKEFLAAVLGR</sequence>
<accession>A0A7W7R555</accession>
<gene>
    <name evidence="1" type="ORF">FHR34_004620</name>
</gene>
<evidence type="ECO:0000313" key="2">
    <source>
        <dbReference type="Proteomes" id="UP000540506"/>
    </source>
</evidence>
<dbReference type="AlphaFoldDB" id="A0A7W7R555"/>
<organism evidence="1 2">
    <name type="scientific">Kitasatospora kifunensis</name>
    <name type="common">Streptomyces kifunensis</name>
    <dbReference type="NCBI Taxonomy" id="58351"/>
    <lineage>
        <taxon>Bacteria</taxon>
        <taxon>Bacillati</taxon>
        <taxon>Actinomycetota</taxon>
        <taxon>Actinomycetes</taxon>
        <taxon>Kitasatosporales</taxon>
        <taxon>Streptomycetaceae</taxon>
        <taxon>Kitasatospora</taxon>
    </lineage>
</organism>
<protein>
    <submittedName>
        <fullName evidence="1">Uncharacterized protein</fullName>
    </submittedName>
</protein>
<dbReference type="Proteomes" id="UP000540506">
    <property type="component" value="Unassembled WGS sequence"/>
</dbReference>